<keyword evidence="2" id="KW-1185">Reference proteome</keyword>
<proteinExistence type="predicted"/>
<dbReference type="Gene3D" id="3.20.20.70">
    <property type="entry name" value="Aldolase class I"/>
    <property type="match status" value="1"/>
</dbReference>
<dbReference type="PANTHER" id="PTHR43273:SF3">
    <property type="entry name" value="ANAEROBIC SULFATASE-MATURATING ENZYME HOMOLOG ASLB-RELATED"/>
    <property type="match status" value="1"/>
</dbReference>
<dbReference type="PANTHER" id="PTHR43273">
    <property type="entry name" value="ANAEROBIC SULFATASE-MATURATING ENZYME HOMOLOG ASLB-RELATED"/>
    <property type="match status" value="1"/>
</dbReference>
<dbReference type="InterPro" id="IPR013785">
    <property type="entry name" value="Aldolase_TIM"/>
</dbReference>
<organism evidence="1 2">
    <name type="scientific">Lelliottia wanjuensis</name>
    <dbReference type="NCBI Taxonomy" id="3050585"/>
    <lineage>
        <taxon>Bacteria</taxon>
        <taxon>Pseudomonadati</taxon>
        <taxon>Pseudomonadota</taxon>
        <taxon>Gammaproteobacteria</taxon>
        <taxon>Enterobacterales</taxon>
        <taxon>Enterobacteriaceae</taxon>
        <taxon>Lelliottia</taxon>
    </lineage>
</organism>
<reference evidence="1 2" key="1">
    <citation type="submission" date="2023-06" db="EMBL/GenBank/DDBJ databases">
        <title>Identification and characterization of antibiotic-resistant Gram-negative bacteria.</title>
        <authorList>
            <person name="Cho G.-S."/>
            <person name="Lee J."/>
            <person name="Tai E."/>
            <person name="Jeong S."/>
            <person name="Kim I."/>
            <person name="Kim B.-E."/>
            <person name="Jeong M.-I."/>
            <person name="Oh K.-K."/>
            <person name="Franz C.M.A.P."/>
        </authorList>
    </citation>
    <scope>NUCLEOTIDE SEQUENCE [LARGE SCALE GENOMIC DNA]</scope>
    <source>
        <strain evidence="1 2">V106_12</strain>
    </source>
</reference>
<evidence type="ECO:0000313" key="2">
    <source>
        <dbReference type="Proteomes" id="UP001223214"/>
    </source>
</evidence>
<protein>
    <submittedName>
        <fullName evidence="1">Regulator</fullName>
    </submittedName>
</protein>
<comment type="caution">
    <text evidence="1">The sequence shown here is derived from an EMBL/GenBank/DDBJ whole genome shotgun (WGS) entry which is preliminary data.</text>
</comment>
<sequence>MTGCHESTRVVVVDNCNVREPGKVYQSLRQSGSKNLHFLPQTLGEKPVTPEVWGQFLTQIFAMWVREDIGQISVRLFDETLNGWCGTALCDKKDLMKCQTCPGRRLCTAANDDELCQGYLAFYDYSAPFMKVMRDLKKHNRSTQELMALLRQK</sequence>
<evidence type="ECO:0000313" key="1">
    <source>
        <dbReference type="EMBL" id="MDK9361662.1"/>
    </source>
</evidence>
<dbReference type="AlphaFoldDB" id="A0AAP4CYL9"/>
<dbReference type="GO" id="GO:0016491">
    <property type="term" value="F:oxidoreductase activity"/>
    <property type="evidence" value="ECO:0007669"/>
    <property type="project" value="InterPro"/>
</dbReference>
<dbReference type="RefSeq" id="WP_285151054.1">
    <property type="nucleotide sequence ID" value="NZ_JASSOM010000001.1"/>
</dbReference>
<accession>A0AAP4CYL9</accession>
<dbReference type="Proteomes" id="UP001223214">
    <property type="component" value="Unassembled WGS sequence"/>
</dbReference>
<dbReference type="EMBL" id="JASSOM010000001">
    <property type="protein sequence ID" value="MDK9361662.1"/>
    <property type="molecule type" value="Genomic_DNA"/>
</dbReference>
<name>A0AAP4CYL9_9ENTR</name>
<gene>
    <name evidence="1" type="ORF">QQF32_00275</name>
</gene>
<dbReference type="InterPro" id="IPR023867">
    <property type="entry name" value="Sulphatase_maturase_rSAM"/>
</dbReference>